<evidence type="ECO:0000256" key="1">
    <source>
        <dbReference type="SAM" id="MobiDB-lite"/>
    </source>
</evidence>
<protein>
    <submittedName>
        <fullName evidence="2">Uncharacterized protein</fullName>
    </submittedName>
</protein>
<dbReference type="EMBL" id="JH126399">
    <property type="protein sequence ID" value="EGX95894.1"/>
    <property type="molecule type" value="Genomic_DNA"/>
</dbReference>
<dbReference type="eggNOG" id="ENOG502S5DH">
    <property type="taxonomic scope" value="Eukaryota"/>
</dbReference>
<sequence>MPEETSFRLSPITDYRMHMRLPPPPPARPGVYTPPPPNLSHTSLIVLHQTPTHPVLALWQRAEQRSRVFAKKKNVQLFIKVDAPLWLISSLHQAFVSTGLAGVNWSSLISLNDACFEMGDLNEYRIQRVAEVLSDFRDLQHCIAAANITAPCQADYYTAAWTLLRQCSTDGQFILDCAADVSYPVGRNEHEQKKLELQHVLLDAYARRHEAQKIYMRQLAAQRCISARKQVLEATGGPHPSNHLRLQACNIQLEQEVEQITDEFVYLDMLSGDQSLGRWTVEDPGLYDILNWLSTRSIKDGYRTRENRDESRMQNGQDPDVSTFLGR</sequence>
<dbReference type="HOGENOM" id="CLU_849963_0_0_1"/>
<dbReference type="OrthoDB" id="4510061at2759"/>
<keyword evidence="3" id="KW-1185">Reference proteome</keyword>
<dbReference type="VEuPathDB" id="FungiDB:CCM_00548"/>
<accession>G3J4M4</accession>
<dbReference type="KEGG" id="cmt:CCM_00548"/>
<feature type="region of interest" description="Disordered" evidence="1">
    <location>
        <begin position="304"/>
        <end position="327"/>
    </location>
</feature>
<dbReference type="RefSeq" id="XP_006665771.1">
    <property type="nucleotide sequence ID" value="XM_006665708.1"/>
</dbReference>
<gene>
    <name evidence="2" type="ORF">CCM_00548</name>
</gene>
<dbReference type="InParanoid" id="G3J4M4"/>
<evidence type="ECO:0000313" key="2">
    <source>
        <dbReference type="EMBL" id="EGX95894.1"/>
    </source>
</evidence>
<dbReference type="GeneID" id="18162583"/>
<evidence type="ECO:0000313" key="3">
    <source>
        <dbReference type="Proteomes" id="UP000001610"/>
    </source>
</evidence>
<dbReference type="AlphaFoldDB" id="G3J4M4"/>
<organism evidence="2 3">
    <name type="scientific">Cordyceps militaris (strain CM01)</name>
    <name type="common">Caterpillar fungus</name>
    <dbReference type="NCBI Taxonomy" id="983644"/>
    <lineage>
        <taxon>Eukaryota</taxon>
        <taxon>Fungi</taxon>
        <taxon>Dikarya</taxon>
        <taxon>Ascomycota</taxon>
        <taxon>Pezizomycotina</taxon>
        <taxon>Sordariomycetes</taxon>
        <taxon>Hypocreomycetidae</taxon>
        <taxon>Hypocreales</taxon>
        <taxon>Cordycipitaceae</taxon>
        <taxon>Cordyceps</taxon>
    </lineage>
</organism>
<proteinExistence type="predicted"/>
<dbReference type="Proteomes" id="UP000001610">
    <property type="component" value="Unassembled WGS sequence"/>
</dbReference>
<name>G3J4M4_CORMM</name>
<reference evidence="2 3" key="1">
    <citation type="journal article" date="2011" name="Genome Biol.">
        <title>Genome sequence of the insect pathogenic fungus Cordyceps militaris, a valued traditional Chinese medicine.</title>
        <authorList>
            <person name="Zheng P."/>
            <person name="Xia Y."/>
            <person name="Xiao G."/>
            <person name="Xiong C."/>
            <person name="Hu X."/>
            <person name="Zhang S."/>
            <person name="Zheng H."/>
            <person name="Huang Y."/>
            <person name="Zhou Y."/>
            <person name="Wang S."/>
            <person name="Zhao G.P."/>
            <person name="Liu X."/>
            <person name="St Leger R.J."/>
            <person name="Wang C."/>
        </authorList>
    </citation>
    <scope>NUCLEOTIDE SEQUENCE [LARGE SCALE GENOMIC DNA]</scope>
    <source>
        <strain evidence="2 3">CM01</strain>
    </source>
</reference>